<evidence type="ECO:0000313" key="4">
    <source>
        <dbReference type="EMBL" id="OCH93496.1"/>
    </source>
</evidence>
<dbReference type="PROSITE" id="PS50071">
    <property type="entry name" value="HOMEOBOX_2"/>
    <property type="match status" value="1"/>
</dbReference>
<proteinExistence type="predicted"/>
<feature type="domain" description="Homeobox" evidence="3">
    <location>
        <begin position="29"/>
        <end position="96"/>
    </location>
</feature>
<evidence type="ECO:0000256" key="1">
    <source>
        <dbReference type="PROSITE-ProRule" id="PRU00108"/>
    </source>
</evidence>
<evidence type="ECO:0000313" key="5">
    <source>
        <dbReference type="Proteomes" id="UP000250043"/>
    </source>
</evidence>
<evidence type="ECO:0000256" key="2">
    <source>
        <dbReference type="SAM" id="MobiDB-lite"/>
    </source>
</evidence>
<feature type="compositionally biased region" description="Basic residues" evidence="2">
    <location>
        <begin position="1"/>
        <end position="18"/>
    </location>
</feature>
<dbReference type="Gene3D" id="1.10.10.60">
    <property type="entry name" value="Homeodomain-like"/>
    <property type="match status" value="1"/>
</dbReference>
<dbReference type="EMBL" id="KV722354">
    <property type="protein sequence ID" value="OCH93496.1"/>
    <property type="molecule type" value="Genomic_DNA"/>
</dbReference>
<evidence type="ECO:0000259" key="3">
    <source>
        <dbReference type="PROSITE" id="PS50071"/>
    </source>
</evidence>
<organism evidence="4 5">
    <name type="scientific">Obba rivulosa</name>
    <dbReference type="NCBI Taxonomy" id="1052685"/>
    <lineage>
        <taxon>Eukaryota</taxon>
        <taxon>Fungi</taxon>
        <taxon>Dikarya</taxon>
        <taxon>Basidiomycota</taxon>
        <taxon>Agaricomycotina</taxon>
        <taxon>Agaricomycetes</taxon>
        <taxon>Polyporales</taxon>
        <taxon>Gelatoporiaceae</taxon>
        <taxon>Obba</taxon>
    </lineage>
</organism>
<keyword evidence="5" id="KW-1185">Reference proteome</keyword>
<feature type="DNA-binding region" description="Homeobox" evidence="1">
    <location>
        <begin position="31"/>
        <end position="97"/>
    </location>
</feature>
<keyword evidence="1" id="KW-0371">Homeobox</keyword>
<keyword evidence="1" id="KW-0539">Nucleus</keyword>
<dbReference type="SUPFAM" id="SSF46689">
    <property type="entry name" value="Homeodomain-like"/>
    <property type="match status" value="1"/>
</dbReference>
<reference evidence="4 5" key="1">
    <citation type="submission" date="2016-07" db="EMBL/GenBank/DDBJ databases">
        <title>Draft genome of the white-rot fungus Obba rivulosa 3A-2.</title>
        <authorList>
            <consortium name="DOE Joint Genome Institute"/>
            <person name="Miettinen O."/>
            <person name="Riley R."/>
            <person name="Acob R."/>
            <person name="Barry K."/>
            <person name="Cullen D."/>
            <person name="De Vries R."/>
            <person name="Hainaut M."/>
            <person name="Hatakka A."/>
            <person name="Henrissat B."/>
            <person name="Hilden K."/>
            <person name="Kuo R."/>
            <person name="Labutti K."/>
            <person name="Lipzen A."/>
            <person name="Makela M.R."/>
            <person name="Sandor L."/>
            <person name="Spatafora J.W."/>
            <person name="Grigoriev I.V."/>
            <person name="Hibbett D.S."/>
        </authorList>
    </citation>
    <scope>NUCLEOTIDE SEQUENCE [LARGE SCALE GENOMIC DNA]</scope>
    <source>
        <strain evidence="4 5">3A-2</strain>
    </source>
</reference>
<dbReference type="Proteomes" id="UP000250043">
    <property type="component" value="Unassembled WGS sequence"/>
</dbReference>
<gene>
    <name evidence="4" type="ORF">OBBRIDRAFT_306374</name>
</gene>
<accession>A0A8E2DPR7</accession>
<keyword evidence="1" id="KW-0238">DNA-binding</keyword>
<dbReference type="InterPro" id="IPR001356">
    <property type="entry name" value="HD"/>
</dbReference>
<dbReference type="GO" id="GO:0003677">
    <property type="term" value="F:DNA binding"/>
    <property type="evidence" value="ECO:0007669"/>
    <property type="project" value="UniProtKB-UniRule"/>
</dbReference>
<sequence length="256" mass="28584">MRVKKHSPRTSGRQRRRTTSPSLPPRDGDEWHRPRLRCPEQGYDILRVFSETNNAPSLADKAELLTQMKAVPGCAHYTMRRVNNWFSRQRSQEPRTVLAKAAITDWLSRCPDPTFHTVCEWANALNMSPGVAFRHILDINGGIDVPPRHISTTSNPYSEGESAHEPSFDVIPLDGACSFNIPAHGSAVAGSQHLVEIGHGMYGFGPHTWFPENHAGDGTLLLSPIGIDQTHQLACQPPMMQTLISYQNTHLVRCEH</sequence>
<dbReference type="InterPro" id="IPR009057">
    <property type="entry name" value="Homeodomain-like_sf"/>
</dbReference>
<protein>
    <recommendedName>
        <fullName evidence="3">Homeobox domain-containing protein</fullName>
    </recommendedName>
</protein>
<dbReference type="GO" id="GO:0005634">
    <property type="term" value="C:nucleus"/>
    <property type="evidence" value="ECO:0007669"/>
    <property type="project" value="UniProtKB-SubCell"/>
</dbReference>
<feature type="region of interest" description="Disordered" evidence="2">
    <location>
        <begin position="1"/>
        <end position="34"/>
    </location>
</feature>
<comment type="subcellular location">
    <subcellularLocation>
        <location evidence="1">Nucleus</location>
    </subcellularLocation>
</comment>
<dbReference type="OrthoDB" id="2799385at2759"/>
<dbReference type="AlphaFoldDB" id="A0A8E2DPR7"/>
<name>A0A8E2DPR7_9APHY</name>